<proteinExistence type="predicted"/>
<name>A0A1Z4BPX4_9FLAO</name>
<gene>
    <name evidence="1" type="ORF">CBG49_09815</name>
</gene>
<dbReference type="InterPro" id="IPR013783">
    <property type="entry name" value="Ig-like_fold"/>
</dbReference>
<dbReference type="EMBL" id="CP022022">
    <property type="protein sequence ID" value="ASF43351.1"/>
    <property type="molecule type" value="Genomic_DNA"/>
</dbReference>
<dbReference type="SUPFAM" id="SSF49265">
    <property type="entry name" value="Fibronectin type III"/>
    <property type="match status" value="1"/>
</dbReference>
<dbReference type="InterPro" id="IPR036116">
    <property type="entry name" value="FN3_sf"/>
</dbReference>
<evidence type="ECO:0000313" key="2">
    <source>
        <dbReference type="Proteomes" id="UP000197007"/>
    </source>
</evidence>
<dbReference type="KEGG" id="capn:CBG49_09815"/>
<organism evidence="1 2">
    <name type="scientific">Capnocytophaga endodontalis</name>
    <dbReference type="NCBI Taxonomy" id="2708117"/>
    <lineage>
        <taxon>Bacteria</taxon>
        <taxon>Pseudomonadati</taxon>
        <taxon>Bacteroidota</taxon>
        <taxon>Flavobacteriia</taxon>
        <taxon>Flavobacteriales</taxon>
        <taxon>Flavobacteriaceae</taxon>
        <taxon>Capnocytophaga</taxon>
    </lineage>
</organism>
<keyword evidence="2" id="KW-1185">Reference proteome</keyword>
<evidence type="ECO:0000313" key="1">
    <source>
        <dbReference type="EMBL" id="ASF43351.1"/>
    </source>
</evidence>
<reference evidence="2" key="1">
    <citation type="submission" date="2017-06" db="EMBL/GenBank/DDBJ databases">
        <title>Complete genome sequence of Capnocytophaga sp. KCOM 1579 (=ChDC OS43) isolated from a human refractory periapical abscess lesion.</title>
        <authorList>
            <person name="Kook J.-K."/>
            <person name="Park S.-N."/>
            <person name="Lim Y.K."/>
            <person name="Roh H."/>
        </authorList>
    </citation>
    <scope>NUCLEOTIDE SEQUENCE [LARGE SCALE GENOMIC DNA]</scope>
    <source>
        <strain evidence="2">ChDC OS43</strain>
    </source>
</reference>
<accession>A0A1Z4BPX4</accession>
<evidence type="ECO:0008006" key="3">
    <source>
        <dbReference type="Google" id="ProtNLM"/>
    </source>
</evidence>
<dbReference type="RefSeq" id="WP_088594356.1">
    <property type="nucleotide sequence ID" value="NZ_CP022022.1"/>
</dbReference>
<sequence>MRLFSYIFLFLLTTWQLIAQTYPVQVVPVLTPPYSSKIADYANPMANRVQLQLITTDLSVQNRPVQLYVEIKGNGLTAASAPVLSGVSPLRISGGEILRLTNAELASYFQLRNLQGITSQQYASALPDGMYSFCFRVKDVLSGRWLSQSHCAIAYLMLNDPPILNIPSDNEQVAVTDFQNIIFSWTPRQINATNVTYSFELREILDPTLDPRFAFEVSRRILKEDDLRMTTFVYDVSKPNLIPSRRYAWRVRAISTGGLAENSVFKNDGYSEVHTFVYAVNCSKPLFLLSEQQGKSRTKLLWQGHTLHQKYHIQYRKKNVEGAQWFETFTRNTQTLIADLEAGEYEFRVGASCEGERYGITPSYVYSDIQTFKIEKTPNTTEQGYNCGIVPKITITNQKPLNSLITNEVFTAGDFAVTLLEVSGSNGVFSGKGFIKVPYLNDTKLAVEFENVKINSDYQLTDGVVKTTYDADWKNVQFIENLIGQGKKSNEINVPFEIDKVETRNGEIVVTGKDGRKEVFPFGGNDSTVKGKVTTTTNGETTTEEKIYYIDKDGKVSEPQIVAQGGKPTKENTNGVTQNGEATALTAKGIEVTFENTADSKYAYEVPTKAYSKDYQKLDGKYIPFKAVVKGETEPFLAKVHITDKNISADSLIFKTDKGALIESKRVEGSNDFLLTLKGFHSFAVEQVQATIKQGKKYQIAGVFNLVHLSPKTAKVILVPTSENTSMDIDRVKSIYSKIGVTLDITWAAPFDITPYLTNGVLETKDVFGDLTDYSPSQQALINAYKATGKVVNDTYYVFITNAKSSTGQGGYMALGGQFGFVFDQTERTLAHELGHGIFKLAHPFKKKQQGNVPSLMDYTSDETLLFADWKQINDPAFKIGIFQGQSEGEQISDILLLSRFIENIKAHSFKPNYDYAVKELSDETINFLPEVTLRFSKLEDSGFYSSGKIKTTDGDELNLSLWVGKYFNKYLKFDNFSNSIRKIKSPDQKSVRYYYSFASLTAKDQEILTSRVLNYKDFNGIIIVVSNEYVTIFENSVLNFANDKERKERWLNALNKNIETENYEELQKYPTLPFSLVGVKARLSLLEKLSKQKLTTSNSFINKIFGSDLDKEILYVTLLNSIIDEQNTEQNNELFNRFVSSYFQNIYDQVDDETTRLKLYKAVGRLAASSNQENVKSKFIDIVNSNSFDKHHGALLASILMGLDEKNIIETQTNLLTLLNDNSRNVGGLKRLYNKLESEDQEYFNYYFSKWAKKYYYDQYQELEVILNSINRNGNINQGIDCNSKSIQYFAVNHIALDYINVFDKCGSYPLNCHYLQTIIPNVDTKNQYFFSYGENRKRKECSDNNNKSVIYYKAGKPFSDFVILFFNESYEYANIKKGDVRIVPLFWAENFAAKHHKKLSGQQLTIALETAGILLAATTGGQSITAVKAITITLGASAIGVEIYENDLLKLEGGKDFVESVRLINALVGGAILVKAVGSSIAVVDLQKIKNFFINVPEKAVELKKGLNSFLATAKSGIKFTKEALKEIKALLYEVDLQSSFKQIVQGATAKVKNDLKAYIVAANMEYEIASLRYLDALDGQKLLLTPSVVIVDNTLGYKKIGTLENVYITVNNDAKKAANIGVYTKGEKVVLSLEKEVKISRVEEILTEVFPKNSKFIDDTKTIEKITHYLAPENAEKLKAIGGESGLKNFLAKYKDAPCGNCGEAGRKIFGGRTIDEMLENYVEVAYTFRNRPDLWKKIEEGALSSNAAMREGTQHMLSTFKKNPKKYTSENIEHLDMKFEKGLDDICANCRYDVKFISESKPLYEEFKSYNSETWSKIANDKGFIQQFKSYLQTSGVKNIDDLAYVINSNKANINEVKQAFKELFKNKKDELFEIILKNNTLKNNLLGEGLTKSEAKNVFGDLINSTDSVLYNFIKF</sequence>
<dbReference type="Gene3D" id="2.60.40.10">
    <property type="entry name" value="Immunoglobulins"/>
    <property type="match status" value="1"/>
</dbReference>
<protein>
    <recommendedName>
        <fullName evidence="3">Fibronectin type-III domain-containing protein</fullName>
    </recommendedName>
</protein>
<dbReference type="Proteomes" id="UP000197007">
    <property type="component" value="Chromosome"/>
</dbReference>